<feature type="transmembrane region" description="Helical" evidence="22">
    <location>
        <begin position="859"/>
        <end position="881"/>
    </location>
</feature>
<dbReference type="InterPro" id="IPR000953">
    <property type="entry name" value="Chromo/chromo_shadow_dom"/>
</dbReference>
<keyword evidence="19" id="KW-0233">DNA recombination</keyword>
<dbReference type="InterPro" id="IPR036397">
    <property type="entry name" value="RNaseH_sf"/>
</dbReference>
<evidence type="ECO:0000259" key="24">
    <source>
        <dbReference type="PROSITE" id="PS50262"/>
    </source>
</evidence>
<feature type="transmembrane region" description="Helical" evidence="22">
    <location>
        <begin position="950"/>
        <end position="971"/>
    </location>
</feature>
<keyword evidence="16 22" id="KW-1133">Transmembrane helix</keyword>
<dbReference type="PRINTS" id="PR01157">
    <property type="entry name" value="P2YPURNOCPTR"/>
</dbReference>
<evidence type="ECO:0000256" key="9">
    <source>
        <dbReference type="ARBA" id="ARBA00022750"/>
    </source>
</evidence>
<dbReference type="InterPro" id="IPR043502">
    <property type="entry name" value="DNA/RNA_pol_sf"/>
</dbReference>
<evidence type="ECO:0000259" key="25">
    <source>
        <dbReference type="PROSITE" id="PS50994"/>
    </source>
</evidence>
<comment type="subcellular location">
    <subcellularLocation>
        <location evidence="2">Membrane</location>
    </subcellularLocation>
    <subcellularLocation>
        <location evidence="1">Nucleus</location>
    </subcellularLocation>
</comment>
<keyword evidence="18 22" id="KW-0472">Membrane</keyword>
<feature type="domain" description="G-protein coupled receptors family 1 profile" evidence="24">
    <location>
        <begin position="763"/>
        <end position="1014"/>
    </location>
</feature>
<dbReference type="PROSITE" id="PS50262">
    <property type="entry name" value="G_PROTEIN_RECEP_F1_2"/>
    <property type="match status" value="1"/>
</dbReference>
<keyword evidence="3" id="KW-0645">Protease</keyword>
<keyword evidence="27" id="KW-1185">Reference proteome</keyword>
<dbReference type="GO" id="GO:0003677">
    <property type="term" value="F:DNA binding"/>
    <property type="evidence" value="ECO:0007669"/>
    <property type="project" value="UniProtKB-KW"/>
</dbReference>
<dbReference type="InterPro" id="IPR000276">
    <property type="entry name" value="GPCR_Rhodpsn"/>
</dbReference>
<dbReference type="PANTHER" id="PTHR37984:SF5">
    <property type="entry name" value="PROTEIN NYNRIN-LIKE"/>
    <property type="match status" value="1"/>
</dbReference>
<dbReference type="InterPro" id="IPR023780">
    <property type="entry name" value="Chromo_domain"/>
</dbReference>
<evidence type="ECO:0000256" key="20">
    <source>
        <dbReference type="ARBA" id="ARBA00039658"/>
    </source>
</evidence>
<name>A0AAE0V7E2_9TELE</name>
<evidence type="ECO:0000256" key="18">
    <source>
        <dbReference type="ARBA" id="ARBA00023136"/>
    </source>
</evidence>
<evidence type="ECO:0000256" key="11">
    <source>
        <dbReference type="ARBA" id="ARBA00022801"/>
    </source>
</evidence>
<dbReference type="InterPro" id="IPR012337">
    <property type="entry name" value="RNaseH-like_sf"/>
</dbReference>
<evidence type="ECO:0000256" key="5">
    <source>
        <dbReference type="ARBA" id="ARBA00022692"/>
    </source>
</evidence>
<keyword evidence="5 22" id="KW-0812">Transmembrane</keyword>
<evidence type="ECO:0000256" key="19">
    <source>
        <dbReference type="ARBA" id="ARBA00023172"/>
    </source>
</evidence>
<dbReference type="GO" id="GO:0006310">
    <property type="term" value="P:DNA recombination"/>
    <property type="evidence" value="ECO:0007669"/>
    <property type="project" value="UniProtKB-KW"/>
</dbReference>
<dbReference type="SUPFAM" id="SSF81321">
    <property type="entry name" value="Family A G protein-coupled receptor-like"/>
    <property type="match status" value="1"/>
</dbReference>
<evidence type="ECO:0000256" key="4">
    <source>
        <dbReference type="ARBA" id="ARBA00022679"/>
    </source>
</evidence>
<dbReference type="InterPro" id="IPR050951">
    <property type="entry name" value="Retrovirus_Pol_polyprotein"/>
</dbReference>
<comment type="caution">
    <text evidence="26">The sequence shown here is derived from an EMBL/GenBank/DDBJ whole genome shotgun (WGS) entry which is preliminary data.</text>
</comment>
<keyword evidence="13" id="KW-0229">DNA integration</keyword>
<protein>
    <recommendedName>
        <fullName evidence="20">Gypsy retrotransposon integrase-like protein 1</fullName>
    </recommendedName>
</protein>
<dbReference type="GO" id="GO:0046872">
    <property type="term" value="F:metal ion binding"/>
    <property type="evidence" value="ECO:0007669"/>
    <property type="project" value="UniProtKB-KW"/>
</dbReference>
<dbReference type="InterPro" id="IPR001584">
    <property type="entry name" value="Integrase_cat-core"/>
</dbReference>
<feature type="transmembrane region" description="Helical" evidence="22">
    <location>
        <begin position="785"/>
        <end position="807"/>
    </location>
</feature>
<evidence type="ECO:0000256" key="1">
    <source>
        <dbReference type="ARBA" id="ARBA00004123"/>
    </source>
</evidence>
<sequence length="1043" mass="118055">MDEGKITAVRDWPAPATVKELQRFLGFVNFYRRFICNYSSIADPLTNLFVEVDASTTGVGAVLSQQQGNPSRLHPCTFFSHKLNPAERNYDIGHRELLAIKLALEEWRHWLEGARHPFLVLTDHKNLEYLRAAKRLNPRQARWALFFTRFEFSISYRPRSKNTKADALSHMFAPEESPEMPEPILPADLIVSPITWSQETLPPANASTNTPPGCPPGSQYITQARRTSLIHTAHTSLGTGHPGINETLSLLRDRFWWPSMAVDVRRYVQGCEECVMAKTPRQLPSGKLLPLPVPNRPWSHLGVDFITDLPNSRTHTCIFVIVDRFSKACRLLPLKGPPTAMEVAELLFNQVFRYFGIPEDIVSDRGPQFMSRVWRAFFTCLGVAVSLSSGYHPQTNGQTERKIQEISRYLRTFCHGHQDSWSQYLGWAEYAQNSLRQPSTGLTPFQCVFGYQPPLFPWSGEPSDVPAVNHWFRESERVWGSAHHQLQCALCRRRLTADRRRSDAPAYQPGQKVWLSTKDIWLRLPSRKLSSRFIGPFTILKQVNPVTYKLQLPRGYRIHPTFHVSLLKPHHPSVLPSTEPGEDAAEPPLPLLLDDGTAYGVKEILDSRRHGGRLEYLVDWEGYGPEERSWVPRDDVLDPDLLTSFHATHPHKPAPRGRGRPPRCRGPQPSGAGREEGGTVTDTPGSNDNQSQRAPVPAPDPLPFPSSLLDHPQHSSQGSICGTKLNMEAYDNETDVCLSVDLSIKHYYLPIMYGLIFLCGFTGNLMAIITYVVKLRPWKSGSIIMVNLAVTDLLYTLSLPFLVNFYITKNWVLGEFMCRFLRFCFHFNLYGSILFLTCLSVFRYVVVVHPLRAAQIQRASWGVSACLAIWTISVLEIGPMLSMITTQKYGNTTDCLDFASNDPTTVWWYAWLLSVLGYLLPLVVVCWCYTRISGALGKSLSASRPSRVRAHRLTVMILAVFIMCFMPYHLLRQLRVGSLRSNVTSCLIKKIINDAYTLSRPLAGLNTFFNLALFTLAGDKFQQAFYSLISRRKPTISKVAVIC</sequence>
<dbReference type="FunFam" id="3.30.420.10:FF:000032">
    <property type="entry name" value="Retrovirus-related Pol polyprotein from transposon 297-like Protein"/>
    <property type="match status" value="1"/>
</dbReference>
<proteinExistence type="predicted"/>
<dbReference type="Gene3D" id="2.40.50.40">
    <property type="match status" value="1"/>
</dbReference>
<dbReference type="SUPFAM" id="SSF54160">
    <property type="entry name" value="Chromo domain-like"/>
    <property type="match status" value="1"/>
</dbReference>
<dbReference type="PRINTS" id="PR00237">
    <property type="entry name" value="GPCRRHODOPSN"/>
</dbReference>
<dbReference type="EMBL" id="JAUCMX010000006">
    <property type="protein sequence ID" value="KAK3543119.1"/>
    <property type="molecule type" value="Genomic_DNA"/>
</dbReference>
<evidence type="ECO:0000256" key="22">
    <source>
        <dbReference type="SAM" id="Phobius"/>
    </source>
</evidence>
<dbReference type="Pfam" id="PF17921">
    <property type="entry name" value="Integrase_H2C2"/>
    <property type="match status" value="1"/>
</dbReference>
<dbReference type="InterPro" id="IPR041588">
    <property type="entry name" value="Integrase_H2C2"/>
</dbReference>
<dbReference type="PANTHER" id="PTHR37984">
    <property type="entry name" value="PROTEIN CBG26694"/>
    <property type="match status" value="1"/>
</dbReference>
<dbReference type="GO" id="GO:0005634">
    <property type="term" value="C:nucleus"/>
    <property type="evidence" value="ECO:0007669"/>
    <property type="project" value="UniProtKB-SubCell"/>
</dbReference>
<keyword evidence="4" id="KW-0808">Transferase</keyword>
<dbReference type="SUPFAM" id="SSF56672">
    <property type="entry name" value="DNA/RNA polymerases"/>
    <property type="match status" value="1"/>
</dbReference>
<feature type="transmembrane region" description="Helical" evidence="22">
    <location>
        <begin position="827"/>
        <end position="847"/>
    </location>
</feature>
<dbReference type="GO" id="GO:0015074">
    <property type="term" value="P:DNA integration"/>
    <property type="evidence" value="ECO:0007669"/>
    <property type="project" value="UniProtKB-KW"/>
</dbReference>
<accession>A0AAE0V7E2</accession>
<dbReference type="Gene3D" id="3.30.420.10">
    <property type="entry name" value="Ribonuclease H-like superfamily/Ribonuclease H"/>
    <property type="match status" value="1"/>
</dbReference>
<feature type="transmembrane region" description="Helical" evidence="22">
    <location>
        <begin position="906"/>
        <end position="929"/>
    </location>
</feature>
<keyword evidence="8" id="KW-0479">Metal-binding</keyword>
<dbReference type="CDD" id="cd09274">
    <property type="entry name" value="RNase_HI_RT_Ty3"/>
    <property type="match status" value="1"/>
</dbReference>
<evidence type="ECO:0000256" key="10">
    <source>
        <dbReference type="ARBA" id="ARBA00022759"/>
    </source>
</evidence>
<feature type="compositionally biased region" description="Basic residues" evidence="21">
    <location>
        <begin position="648"/>
        <end position="663"/>
    </location>
</feature>
<dbReference type="Pfam" id="PF00665">
    <property type="entry name" value="rve"/>
    <property type="match status" value="1"/>
</dbReference>
<evidence type="ECO:0000313" key="26">
    <source>
        <dbReference type="EMBL" id="KAK3543119.1"/>
    </source>
</evidence>
<dbReference type="Pfam" id="PF24626">
    <property type="entry name" value="SH3_Tf2-1"/>
    <property type="match status" value="1"/>
</dbReference>
<keyword evidence="7" id="KW-0540">Nuclease</keyword>
<keyword evidence="11" id="KW-0378">Hydrolase</keyword>
<organism evidence="26 27">
    <name type="scientific">Hemibagrus guttatus</name>
    <dbReference type="NCBI Taxonomy" id="175788"/>
    <lineage>
        <taxon>Eukaryota</taxon>
        <taxon>Metazoa</taxon>
        <taxon>Chordata</taxon>
        <taxon>Craniata</taxon>
        <taxon>Vertebrata</taxon>
        <taxon>Euteleostomi</taxon>
        <taxon>Actinopterygii</taxon>
        <taxon>Neopterygii</taxon>
        <taxon>Teleostei</taxon>
        <taxon>Ostariophysi</taxon>
        <taxon>Siluriformes</taxon>
        <taxon>Bagridae</taxon>
        <taxon>Hemibagrus</taxon>
    </lineage>
</organism>
<dbReference type="InterPro" id="IPR043128">
    <property type="entry name" value="Rev_trsase/Diguanyl_cyclase"/>
</dbReference>
<evidence type="ECO:0000256" key="21">
    <source>
        <dbReference type="SAM" id="MobiDB-lite"/>
    </source>
</evidence>
<feature type="region of interest" description="Disordered" evidence="21">
    <location>
        <begin position="644"/>
        <end position="716"/>
    </location>
</feature>
<evidence type="ECO:0000256" key="2">
    <source>
        <dbReference type="ARBA" id="ARBA00004370"/>
    </source>
</evidence>
<dbReference type="InterPro" id="IPR017452">
    <property type="entry name" value="GPCR_Rhodpsn_7TM"/>
</dbReference>
<feature type="domain" description="Chromo" evidence="23">
    <location>
        <begin position="599"/>
        <end position="657"/>
    </location>
</feature>
<keyword evidence="17" id="KW-0238">DNA-binding</keyword>
<dbReference type="Gene3D" id="1.20.1070.10">
    <property type="entry name" value="Rhodopsin 7-helix transmembrane proteins"/>
    <property type="match status" value="1"/>
</dbReference>
<evidence type="ECO:0000256" key="8">
    <source>
        <dbReference type="ARBA" id="ARBA00022723"/>
    </source>
</evidence>
<evidence type="ECO:0000256" key="15">
    <source>
        <dbReference type="ARBA" id="ARBA00022932"/>
    </source>
</evidence>
<dbReference type="SUPFAM" id="SSF53098">
    <property type="entry name" value="Ribonuclease H-like"/>
    <property type="match status" value="1"/>
</dbReference>
<evidence type="ECO:0000256" key="6">
    <source>
        <dbReference type="ARBA" id="ARBA00022695"/>
    </source>
</evidence>
<dbReference type="GO" id="GO:0016020">
    <property type="term" value="C:membrane"/>
    <property type="evidence" value="ECO:0007669"/>
    <property type="project" value="UniProtKB-SubCell"/>
</dbReference>
<dbReference type="InterPro" id="IPR056924">
    <property type="entry name" value="SH3_Tf2-1"/>
</dbReference>
<keyword evidence="6" id="KW-0548">Nucleotidyltransferase</keyword>
<evidence type="ECO:0000256" key="12">
    <source>
        <dbReference type="ARBA" id="ARBA00022842"/>
    </source>
</evidence>
<gene>
    <name evidence="26" type="ORF">QTP70_011655</name>
</gene>
<keyword evidence="15" id="KW-0239">DNA-directed DNA polymerase</keyword>
<evidence type="ECO:0000256" key="16">
    <source>
        <dbReference type="ARBA" id="ARBA00022989"/>
    </source>
</evidence>
<keyword evidence="12" id="KW-0460">Magnesium</keyword>
<dbReference type="Pfam" id="PF00001">
    <property type="entry name" value="7tm_1"/>
    <property type="match status" value="1"/>
</dbReference>
<dbReference type="PROSITE" id="PS50013">
    <property type="entry name" value="CHROMO_2"/>
    <property type="match status" value="1"/>
</dbReference>
<reference evidence="26" key="1">
    <citation type="submission" date="2023-06" db="EMBL/GenBank/DDBJ databases">
        <title>Male Hemibagrus guttatus genome.</title>
        <authorList>
            <person name="Bian C."/>
        </authorList>
    </citation>
    <scope>NUCLEOTIDE SEQUENCE</scope>
    <source>
        <strain evidence="26">Male_cb2023</strain>
        <tissue evidence="26">Muscle</tissue>
    </source>
</reference>
<dbReference type="GO" id="GO:0004519">
    <property type="term" value="F:endonuclease activity"/>
    <property type="evidence" value="ECO:0007669"/>
    <property type="project" value="UniProtKB-KW"/>
</dbReference>
<evidence type="ECO:0000256" key="13">
    <source>
        <dbReference type="ARBA" id="ARBA00022908"/>
    </source>
</evidence>
<keyword evidence="10" id="KW-0255">Endonuclease</keyword>
<dbReference type="GO" id="GO:0003964">
    <property type="term" value="F:RNA-directed DNA polymerase activity"/>
    <property type="evidence" value="ECO:0007669"/>
    <property type="project" value="UniProtKB-KW"/>
</dbReference>
<dbReference type="Gene3D" id="3.30.70.270">
    <property type="match status" value="1"/>
</dbReference>
<dbReference type="InterPro" id="IPR016197">
    <property type="entry name" value="Chromo-like_dom_sf"/>
</dbReference>
<dbReference type="GO" id="GO:0004930">
    <property type="term" value="F:G protein-coupled receptor activity"/>
    <property type="evidence" value="ECO:0007669"/>
    <property type="project" value="InterPro"/>
</dbReference>
<feature type="transmembrane region" description="Helical" evidence="22">
    <location>
        <begin position="747"/>
        <end position="773"/>
    </location>
</feature>
<keyword evidence="9" id="KW-0064">Aspartyl protease</keyword>
<dbReference type="Pfam" id="PF00385">
    <property type="entry name" value="Chromo"/>
    <property type="match status" value="1"/>
</dbReference>
<feature type="compositionally biased region" description="Polar residues" evidence="21">
    <location>
        <begin position="680"/>
        <end position="693"/>
    </location>
</feature>
<dbReference type="SMART" id="SM00298">
    <property type="entry name" value="CHROMO"/>
    <property type="match status" value="1"/>
</dbReference>
<dbReference type="Proteomes" id="UP001274896">
    <property type="component" value="Unassembled WGS sequence"/>
</dbReference>
<evidence type="ECO:0000256" key="17">
    <source>
        <dbReference type="ARBA" id="ARBA00023125"/>
    </source>
</evidence>
<evidence type="ECO:0000256" key="7">
    <source>
        <dbReference type="ARBA" id="ARBA00022722"/>
    </source>
</evidence>
<evidence type="ECO:0000256" key="14">
    <source>
        <dbReference type="ARBA" id="ARBA00022918"/>
    </source>
</evidence>
<evidence type="ECO:0000313" key="27">
    <source>
        <dbReference type="Proteomes" id="UP001274896"/>
    </source>
</evidence>
<dbReference type="Pfam" id="PF17917">
    <property type="entry name" value="RT_RNaseH"/>
    <property type="match status" value="1"/>
</dbReference>
<evidence type="ECO:0000259" key="23">
    <source>
        <dbReference type="PROSITE" id="PS50013"/>
    </source>
</evidence>
<dbReference type="InterPro" id="IPR041373">
    <property type="entry name" value="RT_RNaseH"/>
</dbReference>
<dbReference type="GO" id="GO:0004190">
    <property type="term" value="F:aspartic-type endopeptidase activity"/>
    <property type="evidence" value="ECO:0007669"/>
    <property type="project" value="UniProtKB-KW"/>
</dbReference>
<dbReference type="GO" id="GO:0003887">
    <property type="term" value="F:DNA-directed DNA polymerase activity"/>
    <property type="evidence" value="ECO:0007669"/>
    <property type="project" value="UniProtKB-KW"/>
</dbReference>
<feature type="domain" description="Integrase catalytic" evidence="25">
    <location>
        <begin position="293"/>
        <end position="452"/>
    </location>
</feature>
<dbReference type="Gene3D" id="1.10.340.70">
    <property type="match status" value="1"/>
</dbReference>
<dbReference type="FunFam" id="3.10.20.370:FF:000003">
    <property type="entry name" value="Transposon Tf2-6 polyprotein"/>
    <property type="match status" value="1"/>
</dbReference>
<dbReference type="AlphaFoldDB" id="A0AAE0V7E2"/>
<dbReference type="GO" id="GO:0006508">
    <property type="term" value="P:proteolysis"/>
    <property type="evidence" value="ECO:0007669"/>
    <property type="project" value="UniProtKB-KW"/>
</dbReference>
<dbReference type="PROSITE" id="PS50994">
    <property type="entry name" value="INTEGRASE"/>
    <property type="match status" value="1"/>
</dbReference>
<evidence type="ECO:0000256" key="3">
    <source>
        <dbReference type="ARBA" id="ARBA00022670"/>
    </source>
</evidence>
<keyword evidence="14" id="KW-0695">RNA-directed DNA polymerase</keyword>